<dbReference type="PANTHER" id="PTHR43201:SF32">
    <property type="entry name" value="2-SUCCINYLBENZOATE--COA LIGASE, CHLOROPLASTIC_PEROXISOMAL"/>
    <property type="match status" value="1"/>
</dbReference>
<dbReference type="SUPFAM" id="SSF56801">
    <property type="entry name" value="Acetyl-CoA synthetase-like"/>
    <property type="match status" value="1"/>
</dbReference>
<dbReference type="OMA" id="GMEITHY"/>
<evidence type="ECO:0000313" key="4">
    <source>
        <dbReference type="Proteomes" id="UP000001568"/>
    </source>
</evidence>
<dbReference type="KEGG" id="olu:OSTLU_29237"/>
<dbReference type="InterPro" id="IPR042099">
    <property type="entry name" value="ANL_N_sf"/>
</dbReference>
<feature type="domain" description="AMP-binding enzyme C-terminal" evidence="2">
    <location>
        <begin position="254"/>
        <end position="334"/>
    </location>
</feature>
<gene>
    <name evidence="3" type="ORF">OSTLU_29237</name>
</gene>
<dbReference type="GO" id="GO:0031956">
    <property type="term" value="F:medium-chain fatty acid-CoA ligase activity"/>
    <property type="evidence" value="ECO:0007669"/>
    <property type="project" value="TreeGrafter"/>
</dbReference>
<dbReference type="Proteomes" id="UP000001568">
    <property type="component" value="Chromosome 1"/>
</dbReference>
<dbReference type="eggNOG" id="KOG1177">
    <property type="taxonomic scope" value="Eukaryota"/>
</dbReference>
<dbReference type="InterPro" id="IPR045851">
    <property type="entry name" value="AMP-bd_C_sf"/>
</dbReference>
<dbReference type="PANTHER" id="PTHR43201">
    <property type="entry name" value="ACYL-COA SYNTHETASE"/>
    <property type="match status" value="1"/>
</dbReference>
<dbReference type="Pfam" id="PF00501">
    <property type="entry name" value="AMP-binding"/>
    <property type="match status" value="1"/>
</dbReference>
<accession>A4RS42</accession>
<dbReference type="EMBL" id="CP000581">
    <property type="protein sequence ID" value="ABO93967.1"/>
    <property type="molecule type" value="Genomic_DNA"/>
</dbReference>
<dbReference type="InterPro" id="IPR025110">
    <property type="entry name" value="AMP-bd_C"/>
</dbReference>
<protein>
    <recommendedName>
        <fullName evidence="5">AMP-dependent synthetase/ligase domain-containing protein</fullName>
    </recommendedName>
</protein>
<proteinExistence type="predicted"/>
<name>A4RS42_OSTLU</name>
<dbReference type="RefSeq" id="XP_001415675.1">
    <property type="nucleotide sequence ID" value="XM_001415638.1"/>
</dbReference>
<dbReference type="Gene3D" id="3.40.50.12780">
    <property type="entry name" value="N-terminal domain of ligase-like"/>
    <property type="match status" value="1"/>
</dbReference>
<dbReference type="InterPro" id="IPR000873">
    <property type="entry name" value="AMP-dep_synth/lig_dom"/>
</dbReference>
<dbReference type="CDD" id="cd04433">
    <property type="entry name" value="AFD_class_I"/>
    <property type="match status" value="1"/>
</dbReference>
<dbReference type="GO" id="GO:0006631">
    <property type="term" value="P:fatty acid metabolic process"/>
    <property type="evidence" value="ECO:0007669"/>
    <property type="project" value="TreeGrafter"/>
</dbReference>
<dbReference type="GeneID" id="5000059"/>
<dbReference type="OrthoDB" id="10253115at2759"/>
<dbReference type="PROSITE" id="PS00455">
    <property type="entry name" value="AMP_BINDING"/>
    <property type="match status" value="1"/>
</dbReference>
<organism evidence="3 4">
    <name type="scientific">Ostreococcus lucimarinus (strain CCE9901)</name>
    <dbReference type="NCBI Taxonomy" id="436017"/>
    <lineage>
        <taxon>Eukaryota</taxon>
        <taxon>Viridiplantae</taxon>
        <taxon>Chlorophyta</taxon>
        <taxon>Mamiellophyceae</taxon>
        <taxon>Mamiellales</taxon>
        <taxon>Bathycoccaceae</taxon>
        <taxon>Ostreococcus</taxon>
    </lineage>
</organism>
<evidence type="ECO:0000313" key="3">
    <source>
        <dbReference type="EMBL" id="ABO93967.1"/>
    </source>
</evidence>
<dbReference type="Pfam" id="PF13193">
    <property type="entry name" value="AMP-binding_C"/>
    <property type="match status" value="1"/>
</dbReference>
<evidence type="ECO:0008006" key="5">
    <source>
        <dbReference type="Google" id="ProtNLM"/>
    </source>
</evidence>
<reference evidence="3 4" key="1">
    <citation type="journal article" date="2007" name="Proc. Natl. Acad. Sci. U.S.A.">
        <title>The tiny eukaryote Ostreococcus provides genomic insights into the paradox of plankton speciation.</title>
        <authorList>
            <person name="Palenik B."/>
            <person name="Grimwood J."/>
            <person name="Aerts A."/>
            <person name="Rouze P."/>
            <person name="Salamov A."/>
            <person name="Putnam N."/>
            <person name="Dupont C."/>
            <person name="Jorgensen R."/>
            <person name="Derelle E."/>
            <person name="Rombauts S."/>
            <person name="Zhou K."/>
            <person name="Otillar R."/>
            <person name="Merchant S.S."/>
            <person name="Podell S."/>
            <person name="Gaasterland T."/>
            <person name="Napoli C."/>
            <person name="Gendler K."/>
            <person name="Manuell A."/>
            <person name="Tai V."/>
            <person name="Vallon O."/>
            <person name="Piganeau G."/>
            <person name="Jancek S."/>
            <person name="Heijde M."/>
            <person name="Jabbari K."/>
            <person name="Bowler C."/>
            <person name="Lohr M."/>
            <person name="Robbens S."/>
            <person name="Werner G."/>
            <person name="Dubchak I."/>
            <person name="Pazour G.J."/>
            <person name="Ren Q."/>
            <person name="Paulsen I."/>
            <person name="Delwiche C."/>
            <person name="Schmutz J."/>
            <person name="Rokhsar D."/>
            <person name="Van de Peer Y."/>
            <person name="Moreau H."/>
            <person name="Grigoriev I.V."/>
        </authorList>
    </citation>
    <scope>NUCLEOTIDE SEQUENCE [LARGE SCALE GENOMIC DNA]</scope>
    <source>
        <strain evidence="3 4">CCE9901</strain>
    </source>
</reference>
<evidence type="ECO:0000259" key="2">
    <source>
        <dbReference type="Pfam" id="PF13193"/>
    </source>
</evidence>
<dbReference type="AlphaFoldDB" id="A4RS42"/>
<feature type="domain" description="AMP-dependent synthetase/ligase" evidence="1">
    <location>
        <begin position="1"/>
        <end position="198"/>
    </location>
</feature>
<sequence length="356" mass="38323">MCYTSGTSGSPKAVMLSHGSVCAATRAKLEVVGYDAGDTYLHVAPLYHVGGLSSAHATLAAGANHVFVNKFDPDLVLRIIVDEGVTAFIAVPAMMRELVDSRGGDTVFPTVRKILVGAGRLTDELYNSIRHVFPNAKVTMAYGMTETTSSVTFLSPEDARFELDADSTFAGNAAPGVEVKTDAEGQLLVRGSSLMLGYVGVDRTETFDADGWFATGDLGAVGEARGEETGSRVWLRGRAKEMIKSGGENVSPEEVERILNKHANVEASVVIGAPHRKWGEAVVAIVKLRATASDTEAEHRTALRDWCAKSELARFKIPKCFVFTEDLRSNAMGKLMRDATYRANVLAIEHAVSRVR</sequence>
<evidence type="ECO:0000259" key="1">
    <source>
        <dbReference type="Pfam" id="PF00501"/>
    </source>
</evidence>
<dbReference type="Gramene" id="ABO93967">
    <property type="protein sequence ID" value="ABO93967"/>
    <property type="gene ID" value="OSTLU_29237"/>
</dbReference>
<dbReference type="HOGENOM" id="CLU_000022_59_7_1"/>
<dbReference type="InterPro" id="IPR020845">
    <property type="entry name" value="AMP-binding_CS"/>
</dbReference>
<dbReference type="STRING" id="436017.A4RS42"/>
<keyword evidence="4" id="KW-1185">Reference proteome</keyword>
<dbReference type="Gene3D" id="3.30.300.30">
    <property type="match status" value="1"/>
</dbReference>